<dbReference type="Pfam" id="PF07929">
    <property type="entry name" value="PRiA4_ORF3"/>
    <property type="match status" value="1"/>
</dbReference>
<evidence type="ECO:0000259" key="2">
    <source>
        <dbReference type="Pfam" id="PF07929"/>
    </source>
</evidence>
<protein>
    <submittedName>
        <fullName evidence="3">PRiA4b ORF-3-like protein</fullName>
    </submittedName>
</protein>
<feature type="domain" description="Plasmid pRiA4b Orf3-like" evidence="2">
    <location>
        <begin position="3"/>
        <end position="121"/>
    </location>
</feature>
<name>A0A4R6U3L0_9BACI</name>
<sequence length="153" mass="18168">MDDRFTFLQFHELLQVAFRWEDSHLHEFHTTSTPHNRKIWIGDPIMLEGVFGRRLLDEKDVQLREFLQNEKDKLVYVYDFGDDWEHDIVVENILPYDADGRYPYCVKATRMAPEEDSGGEWLEHEAPQKPMPPKQLTDAVNKDLEAFHADEHK</sequence>
<evidence type="ECO:0000256" key="1">
    <source>
        <dbReference type="SAM" id="MobiDB-lite"/>
    </source>
</evidence>
<organism evidence="3 4">
    <name type="scientific">Aureibacillus halotolerans</name>
    <dbReference type="NCBI Taxonomy" id="1508390"/>
    <lineage>
        <taxon>Bacteria</taxon>
        <taxon>Bacillati</taxon>
        <taxon>Bacillota</taxon>
        <taxon>Bacilli</taxon>
        <taxon>Bacillales</taxon>
        <taxon>Bacillaceae</taxon>
        <taxon>Aureibacillus</taxon>
    </lineage>
</organism>
<dbReference type="EMBL" id="SNYJ01000012">
    <property type="protein sequence ID" value="TDQ37704.1"/>
    <property type="molecule type" value="Genomic_DNA"/>
</dbReference>
<gene>
    <name evidence="3" type="ORF">EV213_11264</name>
</gene>
<keyword evidence="4" id="KW-1185">Reference proteome</keyword>
<dbReference type="Gene3D" id="3.10.290.30">
    <property type="entry name" value="MM3350-like"/>
    <property type="match status" value="1"/>
</dbReference>
<dbReference type="SUPFAM" id="SSF159941">
    <property type="entry name" value="MM3350-like"/>
    <property type="match status" value="1"/>
</dbReference>
<evidence type="ECO:0000313" key="4">
    <source>
        <dbReference type="Proteomes" id="UP000295632"/>
    </source>
</evidence>
<dbReference type="AlphaFoldDB" id="A0A4R6U3L0"/>
<comment type="caution">
    <text evidence="3">The sequence shown here is derived from an EMBL/GenBank/DDBJ whole genome shotgun (WGS) entry which is preliminary data.</text>
</comment>
<evidence type="ECO:0000313" key="3">
    <source>
        <dbReference type="EMBL" id="TDQ37704.1"/>
    </source>
</evidence>
<feature type="region of interest" description="Disordered" evidence="1">
    <location>
        <begin position="115"/>
        <end position="136"/>
    </location>
</feature>
<dbReference type="InterPro" id="IPR012912">
    <property type="entry name" value="Plasmid_pRiA4b_Orf3-like"/>
</dbReference>
<dbReference type="PANTHER" id="PTHR41878:SF1">
    <property type="entry name" value="TNPR PROTEIN"/>
    <property type="match status" value="1"/>
</dbReference>
<reference evidence="3 4" key="1">
    <citation type="submission" date="2019-03" db="EMBL/GenBank/DDBJ databases">
        <title>Genomic Encyclopedia of Type Strains, Phase IV (KMG-IV): sequencing the most valuable type-strain genomes for metagenomic binning, comparative biology and taxonomic classification.</title>
        <authorList>
            <person name="Goeker M."/>
        </authorList>
    </citation>
    <scope>NUCLEOTIDE SEQUENCE [LARGE SCALE GENOMIC DNA]</scope>
    <source>
        <strain evidence="3 4">DSM 28697</strain>
    </source>
</reference>
<accession>A0A4R6U3L0</accession>
<dbReference type="InterPro" id="IPR024047">
    <property type="entry name" value="MM3350-like_sf"/>
</dbReference>
<dbReference type="Proteomes" id="UP000295632">
    <property type="component" value="Unassembled WGS sequence"/>
</dbReference>
<dbReference type="PANTHER" id="PTHR41878">
    <property type="entry name" value="LEXA REPRESSOR-RELATED"/>
    <property type="match status" value="1"/>
</dbReference>
<proteinExistence type="predicted"/>